<proteinExistence type="inferred from homology"/>
<keyword evidence="1" id="KW-0963">Cytoplasm</keyword>
<organism evidence="6 7">
    <name type="scientific">Arachidicoccus rhizosphaerae</name>
    <dbReference type="NCBI Taxonomy" id="551991"/>
    <lineage>
        <taxon>Bacteria</taxon>
        <taxon>Pseudomonadati</taxon>
        <taxon>Bacteroidota</taxon>
        <taxon>Chitinophagia</taxon>
        <taxon>Chitinophagales</taxon>
        <taxon>Chitinophagaceae</taxon>
        <taxon>Arachidicoccus</taxon>
    </lineage>
</organism>
<sequence>MPTLNILSTNGQVPDPDLEKLRYPIGQFEKRPFSETQKMKWISDIQSLPALMELAVQSLDAPALHTPYRPGGWTIHQLVHHVADSHMNAYIRLKMALTEHRPVIKSYEEHLWAELEDTKALPVNISLTLLHSLHLRWAKIYESLKETDWDKVMIYPQDQKEVDLWEHLGLYSWHGRHHLAHIMELKDRMGWS</sequence>
<dbReference type="AlphaFoldDB" id="A0A1H3YK51"/>
<evidence type="ECO:0000256" key="4">
    <source>
        <dbReference type="ARBA" id="ARBA00022833"/>
    </source>
</evidence>
<dbReference type="STRING" id="551991.SAMN05192529_108106"/>
<dbReference type="OrthoDB" id="9796039at2"/>
<dbReference type="InterPro" id="IPR034660">
    <property type="entry name" value="DinB/YfiT-like"/>
</dbReference>
<feature type="domain" description="DinB-like" evidence="5">
    <location>
        <begin position="50"/>
        <end position="182"/>
    </location>
</feature>
<reference evidence="6 7" key="1">
    <citation type="submission" date="2016-10" db="EMBL/GenBank/DDBJ databases">
        <authorList>
            <person name="de Groot N.N."/>
        </authorList>
    </citation>
    <scope>NUCLEOTIDE SEQUENCE [LARGE SCALE GENOMIC DNA]</scope>
    <source>
        <strain evidence="6 7">Vu-144</strain>
    </source>
</reference>
<dbReference type="InterPro" id="IPR024775">
    <property type="entry name" value="DinB-like"/>
</dbReference>
<dbReference type="Pfam" id="PF12867">
    <property type="entry name" value="DinB_2"/>
    <property type="match status" value="1"/>
</dbReference>
<dbReference type="Proteomes" id="UP000199041">
    <property type="component" value="Unassembled WGS sequence"/>
</dbReference>
<protein>
    <submittedName>
        <fullName evidence="6">DinB superfamily protein</fullName>
    </submittedName>
</protein>
<name>A0A1H3YK51_9BACT</name>
<evidence type="ECO:0000313" key="7">
    <source>
        <dbReference type="Proteomes" id="UP000199041"/>
    </source>
</evidence>
<evidence type="ECO:0000256" key="2">
    <source>
        <dbReference type="ARBA" id="ARBA00022723"/>
    </source>
</evidence>
<dbReference type="NCBIfam" id="NF009807">
    <property type="entry name" value="PRK13291.1"/>
    <property type="match status" value="1"/>
</dbReference>
<accession>A0A1H3YK51</accession>
<keyword evidence="3" id="KW-0378">Hydrolase</keyword>
<dbReference type="GO" id="GO:0016787">
    <property type="term" value="F:hydrolase activity"/>
    <property type="evidence" value="ECO:0007669"/>
    <property type="project" value="UniProtKB-KW"/>
</dbReference>
<evidence type="ECO:0000259" key="5">
    <source>
        <dbReference type="Pfam" id="PF12867"/>
    </source>
</evidence>
<dbReference type="SUPFAM" id="SSF109854">
    <property type="entry name" value="DinB/YfiT-like putative metalloenzymes"/>
    <property type="match status" value="1"/>
</dbReference>
<evidence type="ECO:0000256" key="1">
    <source>
        <dbReference type="ARBA" id="ARBA00022490"/>
    </source>
</evidence>
<dbReference type="Gene3D" id="1.20.120.450">
    <property type="entry name" value="dinb family like domain"/>
    <property type="match status" value="1"/>
</dbReference>
<evidence type="ECO:0000313" key="6">
    <source>
        <dbReference type="EMBL" id="SEA11384.1"/>
    </source>
</evidence>
<gene>
    <name evidence="6" type="ORF">SAMN05192529_108106</name>
</gene>
<dbReference type="GO" id="GO:0046872">
    <property type="term" value="F:metal ion binding"/>
    <property type="evidence" value="ECO:0007669"/>
    <property type="project" value="UniProtKB-KW"/>
</dbReference>
<dbReference type="InterPro" id="IPR023774">
    <property type="entry name" value="Put_metal_dep_hydrolase_YfiT"/>
</dbReference>
<dbReference type="HAMAP" id="MF_01256">
    <property type="entry name" value="YfiT_hydrol"/>
    <property type="match status" value="1"/>
</dbReference>
<keyword evidence="4" id="KW-0862">Zinc</keyword>
<dbReference type="EMBL" id="FNQY01000008">
    <property type="protein sequence ID" value="SEA11384.1"/>
    <property type="molecule type" value="Genomic_DNA"/>
</dbReference>
<keyword evidence="7" id="KW-1185">Reference proteome</keyword>
<evidence type="ECO:0000256" key="3">
    <source>
        <dbReference type="ARBA" id="ARBA00022801"/>
    </source>
</evidence>
<keyword evidence="2" id="KW-0479">Metal-binding</keyword>